<evidence type="ECO:0000313" key="2">
    <source>
        <dbReference type="EMBL" id="JAD41486.1"/>
    </source>
</evidence>
<organism evidence="2">
    <name type="scientific">Arundo donax</name>
    <name type="common">Giant reed</name>
    <name type="synonym">Donax arundinaceus</name>
    <dbReference type="NCBI Taxonomy" id="35708"/>
    <lineage>
        <taxon>Eukaryota</taxon>
        <taxon>Viridiplantae</taxon>
        <taxon>Streptophyta</taxon>
        <taxon>Embryophyta</taxon>
        <taxon>Tracheophyta</taxon>
        <taxon>Spermatophyta</taxon>
        <taxon>Magnoliopsida</taxon>
        <taxon>Liliopsida</taxon>
        <taxon>Poales</taxon>
        <taxon>Poaceae</taxon>
        <taxon>PACMAD clade</taxon>
        <taxon>Arundinoideae</taxon>
        <taxon>Arundineae</taxon>
        <taxon>Arundo</taxon>
    </lineage>
</organism>
<evidence type="ECO:0000256" key="1">
    <source>
        <dbReference type="SAM" id="SignalP"/>
    </source>
</evidence>
<reference evidence="2" key="2">
    <citation type="journal article" date="2015" name="Data Brief">
        <title>Shoot transcriptome of the giant reed, Arundo donax.</title>
        <authorList>
            <person name="Barrero R.A."/>
            <person name="Guerrero F.D."/>
            <person name="Moolhuijzen P."/>
            <person name="Goolsby J.A."/>
            <person name="Tidwell J."/>
            <person name="Bellgard S.E."/>
            <person name="Bellgard M.I."/>
        </authorList>
    </citation>
    <scope>NUCLEOTIDE SEQUENCE</scope>
    <source>
        <tissue evidence="2">Shoot tissue taken approximately 20 cm above the soil surface</tissue>
    </source>
</reference>
<name>A0A0A8ZRR6_ARUDO</name>
<keyword evidence="1" id="KW-0732">Signal</keyword>
<sequence>MVCLYFSLLSSFLFPIFRVLAVHCCRAPMLEINSNQNDR</sequence>
<dbReference type="EMBL" id="GBRH01256409">
    <property type="protein sequence ID" value="JAD41486.1"/>
    <property type="molecule type" value="Transcribed_RNA"/>
</dbReference>
<feature type="signal peptide" evidence="1">
    <location>
        <begin position="1"/>
        <end position="21"/>
    </location>
</feature>
<feature type="chain" id="PRO_5002042442" evidence="1">
    <location>
        <begin position="22"/>
        <end position="39"/>
    </location>
</feature>
<protein>
    <submittedName>
        <fullName evidence="2">Uncharacterized protein</fullName>
    </submittedName>
</protein>
<proteinExistence type="predicted"/>
<accession>A0A0A8ZRR6</accession>
<reference evidence="2" key="1">
    <citation type="submission" date="2014-09" db="EMBL/GenBank/DDBJ databases">
        <authorList>
            <person name="Magalhaes I.L.F."/>
            <person name="Oliveira U."/>
            <person name="Santos F.R."/>
            <person name="Vidigal T.H.D.A."/>
            <person name="Brescovit A.D."/>
            <person name="Santos A.J."/>
        </authorList>
    </citation>
    <scope>NUCLEOTIDE SEQUENCE</scope>
    <source>
        <tissue evidence="2">Shoot tissue taken approximately 20 cm above the soil surface</tissue>
    </source>
</reference>
<dbReference type="AlphaFoldDB" id="A0A0A8ZRR6"/>